<keyword evidence="1" id="KW-0805">Transcription regulation</keyword>
<dbReference type="InterPro" id="IPR047640">
    <property type="entry name" value="RpiR-like"/>
</dbReference>
<evidence type="ECO:0000313" key="7">
    <source>
        <dbReference type="Proteomes" id="UP000030848"/>
    </source>
</evidence>
<dbReference type="InterPro" id="IPR000281">
    <property type="entry name" value="HTH_RpiR"/>
</dbReference>
<reference evidence="6 7" key="1">
    <citation type="submission" date="2014-10" db="EMBL/GenBank/DDBJ databases">
        <title>Genome sequence of Micropolyspora internatus JCM3315.</title>
        <authorList>
            <person name="Shin S.-K."/>
            <person name="Yi H."/>
        </authorList>
    </citation>
    <scope>NUCLEOTIDE SEQUENCE [LARGE SCALE GENOMIC DNA]</scope>
    <source>
        <strain evidence="6 7">JCM 3315</strain>
    </source>
</reference>
<dbReference type="PANTHER" id="PTHR30514:SF18">
    <property type="entry name" value="RPIR-FAMILY TRANSCRIPTIONAL REGULATOR"/>
    <property type="match status" value="1"/>
</dbReference>
<dbReference type="GO" id="GO:0003700">
    <property type="term" value="F:DNA-binding transcription factor activity"/>
    <property type="evidence" value="ECO:0007669"/>
    <property type="project" value="InterPro"/>
</dbReference>
<accession>A0A837D8D2</accession>
<dbReference type="InterPro" id="IPR036388">
    <property type="entry name" value="WH-like_DNA-bd_sf"/>
</dbReference>
<sequence length="310" mass="33548">MPAAVGVGGHPSEVVLSAPQSYSELRAELQARMDSLAPGQQRIARLLLSDPEGTAFRSITETARLAGVHQSSLVRFASSLGLRGYPALVKLCRERLTEQVHLVHRFESAQRHSASGDLLTSVVEHDQQNLARTFARVAPEEWARMVDLLAEAPRVYVMGLRKCLSVAQLMSYLLHMVRPDVRLVAPVSGGLVDELRDLRAGDVFVGISIRRYTADTVRAMELAKRRGAHAIALTDDAASPLAAIAELALFVETGGVTLLRSLSAFVSLVQAAATAVALRIGARSRSELLQDEELLDSFEVYAEGSATQSE</sequence>
<feature type="domain" description="HTH rpiR-type" evidence="4">
    <location>
        <begin position="23"/>
        <end position="99"/>
    </location>
</feature>
<name>A0A837D8D2_9PSEU</name>
<dbReference type="InterPro" id="IPR035472">
    <property type="entry name" value="RpiR-like_SIS"/>
</dbReference>
<dbReference type="Gene3D" id="1.10.10.10">
    <property type="entry name" value="Winged helix-like DNA-binding domain superfamily/Winged helix DNA-binding domain"/>
    <property type="match status" value="1"/>
</dbReference>
<evidence type="ECO:0000256" key="3">
    <source>
        <dbReference type="ARBA" id="ARBA00023163"/>
    </source>
</evidence>
<dbReference type="OMA" id="STQFQGG"/>
<feature type="domain" description="SIS" evidence="5">
    <location>
        <begin position="145"/>
        <end position="287"/>
    </location>
</feature>
<evidence type="ECO:0000313" key="6">
    <source>
        <dbReference type="EMBL" id="KHF43810.1"/>
    </source>
</evidence>
<dbReference type="EMBL" id="JRZE01000005">
    <property type="protein sequence ID" value="KHF43810.1"/>
    <property type="molecule type" value="Genomic_DNA"/>
</dbReference>
<protein>
    <submittedName>
        <fullName evidence="6">Transcriptional regulator</fullName>
    </submittedName>
</protein>
<comment type="caution">
    <text evidence="6">The sequence shown here is derived from an EMBL/GenBank/DDBJ whole genome shotgun (WGS) entry which is preliminary data.</text>
</comment>
<dbReference type="InterPro" id="IPR009057">
    <property type="entry name" value="Homeodomain-like_sf"/>
</dbReference>
<dbReference type="Proteomes" id="UP000030848">
    <property type="component" value="Unassembled WGS sequence"/>
</dbReference>
<keyword evidence="2" id="KW-0238">DNA-binding</keyword>
<dbReference type="Pfam" id="PF01380">
    <property type="entry name" value="SIS"/>
    <property type="match status" value="1"/>
</dbReference>
<gene>
    <name evidence="6" type="ORF">MINT15_25350</name>
</gene>
<dbReference type="GO" id="GO:1901135">
    <property type="term" value="P:carbohydrate derivative metabolic process"/>
    <property type="evidence" value="ECO:0007669"/>
    <property type="project" value="InterPro"/>
</dbReference>
<dbReference type="AlphaFoldDB" id="A0A837D8D2"/>
<dbReference type="GO" id="GO:0003677">
    <property type="term" value="F:DNA binding"/>
    <property type="evidence" value="ECO:0007669"/>
    <property type="project" value="UniProtKB-KW"/>
</dbReference>
<evidence type="ECO:0000259" key="5">
    <source>
        <dbReference type="PROSITE" id="PS51464"/>
    </source>
</evidence>
<dbReference type="PANTHER" id="PTHR30514">
    <property type="entry name" value="GLUCOKINASE"/>
    <property type="match status" value="1"/>
</dbReference>
<dbReference type="InterPro" id="IPR001347">
    <property type="entry name" value="SIS_dom"/>
</dbReference>
<dbReference type="SUPFAM" id="SSF46689">
    <property type="entry name" value="Homeodomain-like"/>
    <property type="match status" value="1"/>
</dbReference>
<dbReference type="Gene3D" id="3.40.50.10490">
    <property type="entry name" value="Glucose-6-phosphate isomerase like protein, domain 1"/>
    <property type="match status" value="1"/>
</dbReference>
<dbReference type="PROSITE" id="PS51071">
    <property type="entry name" value="HTH_RPIR"/>
    <property type="match status" value="1"/>
</dbReference>
<dbReference type="GO" id="GO:0097367">
    <property type="term" value="F:carbohydrate derivative binding"/>
    <property type="evidence" value="ECO:0007669"/>
    <property type="project" value="InterPro"/>
</dbReference>
<dbReference type="RefSeq" id="WP_015786677.1">
    <property type="nucleotide sequence ID" value="NZ_CALJZO010000053.1"/>
</dbReference>
<dbReference type="Pfam" id="PF01418">
    <property type="entry name" value="HTH_6"/>
    <property type="match status" value="1"/>
</dbReference>
<evidence type="ECO:0000256" key="1">
    <source>
        <dbReference type="ARBA" id="ARBA00023015"/>
    </source>
</evidence>
<dbReference type="PROSITE" id="PS51464">
    <property type="entry name" value="SIS"/>
    <property type="match status" value="1"/>
</dbReference>
<evidence type="ECO:0000256" key="2">
    <source>
        <dbReference type="ARBA" id="ARBA00023125"/>
    </source>
</evidence>
<organism evidence="6 7">
    <name type="scientific">Saccharomonospora viridis</name>
    <dbReference type="NCBI Taxonomy" id="1852"/>
    <lineage>
        <taxon>Bacteria</taxon>
        <taxon>Bacillati</taxon>
        <taxon>Actinomycetota</taxon>
        <taxon>Actinomycetes</taxon>
        <taxon>Pseudonocardiales</taxon>
        <taxon>Pseudonocardiaceae</taxon>
        <taxon>Saccharomonospora</taxon>
    </lineage>
</organism>
<dbReference type="SUPFAM" id="SSF53697">
    <property type="entry name" value="SIS domain"/>
    <property type="match status" value="1"/>
</dbReference>
<evidence type="ECO:0000259" key="4">
    <source>
        <dbReference type="PROSITE" id="PS51071"/>
    </source>
</evidence>
<dbReference type="CDD" id="cd05013">
    <property type="entry name" value="SIS_RpiR"/>
    <property type="match status" value="1"/>
</dbReference>
<dbReference type="InterPro" id="IPR046348">
    <property type="entry name" value="SIS_dom_sf"/>
</dbReference>
<proteinExistence type="predicted"/>
<keyword evidence="3" id="KW-0804">Transcription</keyword>